<name>A0A6C0B5I3_9ZZZZ</name>
<protein>
    <recommendedName>
        <fullName evidence="2">WLM domain-containing protein</fullName>
    </recommendedName>
</protein>
<evidence type="ECO:0000313" key="3">
    <source>
        <dbReference type="EMBL" id="QHS86778.1"/>
    </source>
</evidence>
<keyword evidence="1" id="KW-0812">Transmembrane</keyword>
<accession>A0A6C0B5I3</accession>
<keyword evidence="1" id="KW-0472">Membrane</keyword>
<evidence type="ECO:0000259" key="2">
    <source>
        <dbReference type="Pfam" id="PF08325"/>
    </source>
</evidence>
<proteinExistence type="predicted"/>
<dbReference type="Pfam" id="PF08325">
    <property type="entry name" value="WLM"/>
    <property type="match status" value="1"/>
</dbReference>
<keyword evidence="1" id="KW-1133">Transmembrane helix</keyword>
<dbReference type="EMBL" id="MN739062">
    <property type="protein sequence ID" value="QHS86778.1"/>
    <property type="molecule type" value="Genomic_DNA"/>
</dbReference>
<feature type="transmembrane region" description="Helical" evidence="1">
    <location>
        <begin position="6"/>
        <end position="23"/>
    </location>
</feature>
<reference evidence="3" key="1">
    <citation type="journal article" date="2020" name="Nature">
        <title>Giant virus diversity and host interactions through global metagenomics.</title>
        <authorList>
            <person name="Schulz F."/>
            <person name="Roux S."/>
            <person name="Paez-Espino D."/>
            <person name="Jungbluth S."/>
            <person name="Walsh D.A."/>
            <person name="Denef V.J."/>
            <person name="McMahon K.D."/>
            <person name="Konstantinidis K.T."/>
            <person name="Eloe-Fadrosh E.A."/>
            <person name="Kyrpides N.C."/>
            <person name="Woyke T."/>
        </authorList>
    </citation>
    <scope>NUCLEOTIDE SEQUENCE</scope>
    <source>
        <strain evidence="3">GVMAG-M-3300009422-16</strain>
    </source>
</reference>
<dbReference type="InterPro" id="IPR013536">
    <property type="entry name" value="WLM_dom"/>
</dbReference>
<feature type="domain" description="WLM" evidence="2">
    <location>
        <begin position="100"/>
        <end position="157"/>
    </location>
</feature>
<dbReference type="Gene3D" id="3.30.2010.10">
    <property type="entry name" value="Metalloproteases ('zincins'), catalytic domain"/>
    <property type="match status" value="1"/>
</dbReference>
<organism evidence="3">
    <name type="scientific">viral metagenome</name>
    <dbReference type="NCBI Taxonomy" id="1070528"/>
    <lineage>
        <taxon>unclassified sequences</taxon>
        <taxon>metagenomes</taxon>
        <taxon>organismal metagenomes</taxon>
    </lineage>
</organism>
<dbReference type="AlphaFoldDB" id="A0A6C0B5I3"/>
<sequence length="190" mass="21891">MIELVFVIVIITVLLILFLYYEYQYAELTKVKSAIDNKEYLVRNRENKQAGADLLATVVKNIDTLINYTKNKGTFSTLYKKYNSNNISESLSNSKYTSYSLNKGEKIVLCIRHKDEKESLVDLNTLMFVVLHELAHLESKTVGHNKEFWDNMTELLKIGIKLGIYKYVDYKNSPIKYCGINVTATPLKLS</sequence>
<evidence type="ECO:0000256" key="1">
    <source>
        <dbReference type="SAM" id="Phobius"/>
    </source>
</evidence>